<dbReference type="InterPro" id="IPR036676">
    <property type="entry name" value="PurM-like_C_sf"/>
</dbReference>
<feature type="domain" description="PurM-like N-terminal" evidence="13">
    <location>
        <begin position="48"/>
        <end position="153"/>
    </location>
</feature>
<comment type="catalytic activity">
    <reaction evidence="11 12">
        <text>2-formamido-N(1)-(5-O-phospho-beta-D-ribosyl)acetamidine + ATP = 5-amino-1-(5-phospho-beta-D-ribosyl)imidazole + ADP + phosphate + H(+)</text>
        <dbReference type="Rhea" id="RHEA:23032"/>
        <dbReference type="ChEBI" id="CHEBI:15378"/>
        <dbReference type="ChEBI" id="CHEBI:30616"/>
        <dbReference type="ChEBI" id="CHEBI:43474"/>
        <dbReference type="ChEBI" id="CHEBI:137981"/>
        <dbReference type="ChEBI" id="CHEBI:147287"/>
        <dbReference type="ChEBI" id="CHEBI:456216"/>
        <dbReference type="EC" id="6.3.3.1"/>
    </reaction>
</comment>
<dbReference type="SUPFAM" id="SSF55326">
    <property type="entry name" value="PurM N-terminal domain-like"/>
    <property type="match status" value="1"/>
</dbReference>
<organism evidence="15 16">
    <name type="scientific">Weissella sagaensis</name>
    <dbReference type="NCBI Taxonomy" id="2559928"/>
    <lineage>
        <taxon>Bacteria</taxon>
        <taxon>Bacillati</taxon>
        <taxon>Bacillota</taxon>
        <taxon>Bacilli</taxon>
        <taxon>Lactobacillales</taxon>
        <taxon>Lactobacillaceae</taxon>
        <taxon>Weissella</taxon>
    </lineage>
</organism>
<comment type="caution">
    <text evidence="15">The sequence shown here is derived from an EMBL/GenBank/DDBJ whole genome shotgun (WGS) entry which is preliminary data.</text>
</comment>
<evidence type="ECO:0000256" key="8">
    <source>
        <dbReference type="ARBA" id="ARBA00031908"/>
    </source>
</evidence>
<keyword evidence="5 12" id="KW-0436">Ligase</keyword>
<dbReference type="Gene3D" id="3.90.650.10">
    <property type="entry name" value="PurM-like C-terminal domain"/>
    <property type="match status" value="1"/>
</dbReference>
<proteinExistence type="inferred from homology"/>
<comment type="subcellular location">
    <subcellularLocation>
        <location evidence="12">Cytoplasm</location>
    </subcellularLocation>
</comment>
<evidence type="ECO:0000256" key="11">
    <source>
        <dbReference type="ARBA" id="ARBA00049057"/>
    </source>
</evidence>
<dbReference type="EMBL" id="JBHSSG010000011">
    <property type="protein sequence ID" value="MFC6178792.1"/>
    <property type="molecule type" value="Genomic_DNA"/>
</dbReference>
<evidence type="ECO:0000259" key="14">
    <source>
        <dbReference type="Pfam" id="PF02769"/>
    </source>
</evidence>
<sequence>MDAYKKAGVDINAGYQLVSQIKNLTQNEALGSFGGLFPLDIGPFQNPVLVAGTDGVGTKLLVAIQANQNTQVGIDLVAMCVNDVLAQGAKPLFFLDYIGTGHLDAIQTKDILTGVVAGIKQAGTVLLGGETAEMPDMYHDQHYDLAGFAVGIADKKQLLLADNTQVGDVLIGIASNGLHSNGFSLVRNILFKQHDYTLTDTLPGHQQDLQTELLKPTRIYVDSVYPLVQQNQIHAIAHITGGGLIENVGRILNGKLDAEINVDAWPLPQIMQSLQTLGQLTFSDMTNTFNLGIGMVLAVDAKHVKYVINALQQAGEQAYQIGKLIPGTQQVNLKGELQ</sequence>
<evidence type="ECO:0000256" key="4">
    <source>
        <dbReference type="ARBA" id="ARBA00020367"/>
    </source>
</evidence>
<dbReference type="EC" id="6.3.3.1" evidence="3 12"/>
<dbReference type="Proteomes" id="UP001596158">
    <property type="component" value="Unassembled WGS sequence"/>
</dbReference>
<gene>
    <name evidence="12 15" type="primary">purM</name>
    <name evidence="15" type="ORF">ACFQGR_05280</name>
</gene>
<evidence type="ECO:0000256" key="2">
    <source>
        <dbReference type="ARBA" id="ARBA00010280"/>
    </source>
</evidence>
<dbReference type="Gene3D" id="3.30.1330.10">
    <property type="entry name" value="PurM-like, N-terminal domain"/>
    <property type="match status" value="1"/>
</dbReference>
<evidence type="ECO:0000313" key="15">
    <source>
        <dbReference type="EMBL" id="MFC6178792.1"/>
    </source>
</evidence>
<dbReference type="HAMAP" id="MF_00741">
    <property type="entry name" value="AIRS"/>
    <property type="match status" value="1"/>
</dbReference>
<dbReference type="CDD" id="cd02196">
    <property type="entry name" value="PurM"/>
    <property type="match status" value="1"/>
</dbReference>
<dbReference type="InterPro" id="IPR010918">
    <property type="entry name" value="PurM-like_C_dom"/>
</dbReference>
<evidence type="ECO:0000256" key="12">
    <source>
        <dbReference type="HAMAP-Rule" id="MF_00741"/>
    </source>
</evidence>
<dbReference type="Pfam" id="PF00586">
    <property type="entry name" value="AIRS"/>
    <property type="match status" value="1"/>
</dbReference>
<dbReference type="GO" id="GO:0004641">
    <property type="term" value="F:phosphoribosylformylglycinamidine cyclo-ligase activity"/>
    <property type="evidence" value="ECO:0007669"/>
    <property type="project" value="UniProtKB-EC"/>
</dbReference>
<accession>A0ABW1RTG7</accession>
<evidence type="ECO:0000256" key="9">
    <source>
        <dbReference type="ARBA" id="ARBA00032931"/>
    </source>
</evidence>
<dbReference type="RefSeq" id="WP_042494003.1">
    <property type="nucleotide sequence ID" value="NZ_BJDT01000003.1"/>
</dbReference>
<evidence type="ECO:0000259" key="13">
    <source>
        <dbReference type="Pfam" id="PF00586"/>
    </source>
</evidence>
<feature type="domain" description="PurM-like C-terminal" evidence="14">
    <location>
        <begin position="165"/>
        <end position="328"/>
    </location>
</feature>
<keyword evidence="6 12" id="KW-0547">Nucleotide-binding</keyword>
<name>A0ABW1RTG7_9LACO</name>
<dbReference type="InterPro" id="IPR036921">
    <property type="entry name" value="PurM-like_N_sf"/>
</dbReference>
<dbReference type="NCBIfam" id="TIGR00878">
    <property type="entry name" value="purM"/>
    <property type="match status" value="1"/>
</dbReference>
<evidence type="ECO:0000256" key="5">
    <source>
        <dbReference type="ARBA" id="ARBA00022598"/>
    </source>
</evidence>
<dbReference type="PANTHER" id="PTHR10520:SF12">
    <property type="entry name" value="TRIFUNCTIONAL PURINE BIOSYNTHETIC PROTEIN ADENOSINE-3"/>
    <property type="match status" value="1"/>
</dbReference>
<keyword evidence="16" id="KW-1185">Reference proteome</keyword>
<keyword evidence="12" id="KW-0658">Purine biosynthesis</keyword>
<evidence type="ECO:0000256" key="1">
    <source>
        <dbReference type="ARBA" id="ARBA00004686"/>
    </source>
</evidence>
<evidence type="ECO:0000256" key="3">
    <source>
        <dbReference type="ARBA" id="ARBA00013047"/>
    </source>
</evidence>
<dbReference type="Pfam" id="PF02769">
    <property type="entry name" value="AIRS_C"/>
    <property type="match status" value="1"/>
</dbReference>
<evidence type="ECO:0000256" key="10">
    <source>
        <dbReference type="ARBA" id="ARBA00033093"/>
    </source>
</evidence>
<comment type="pathway">
    <text evidence="1 12">Purine metabolism; IMP biosynthesis via de novo pathway; 5-amino-1-(5-phospho-D-ribosyl)imidazole from N(2)-formyl-N(1)-(5-phospho-D-ribosyl)glycinamide: step 2/2.</text>
</comment>
<dbReference type="InterPro" id="IPR016188">
    <property type="entry name" value="PurM-like_N"/>
</dbReference>
<reference evidence="16" key="1">
    <citation type="journal article" date="2019" name="Int. J. Syst. Evol. Microbiol.">
        <title>The Global Catalogue of Microorganisms (GCM) 10K type strain sequencing project: providing services to taxonomists for standard genome sequencing and annotation.</title>
        <authorList>
            <consortium name="The Broad Institute Genomics Platform"/>
            <consortium name="The Broad Institute Genome Sequencing Center for Infectious Disease"/>
            <person name="Wu L."/>
            <person name="Ma J."/>
        </authorList>
    </citation>
    <scope>NUCLEOTIDE SEQUENCE [LARGE SCALE GENOMIC DNA]</scope>
    <source>
        <strain evidence="16">CCM 8924</strain>
    </source>
</reference>
<protein>
    <recommendedName>
        <fullName evidence="4 12">Phosphoribosylformylglycinamidine cyclo-ligase</fullName>
        <ecNumber evidence="3 12">6.3.3.1</ecNumber>
    </recommendedName>
    <alternativeName>
        <fullName evidence="9 12">AIR synthase</fullName>
    </alternativeName>
    <alternativeName>
        <fullName evidence="10 12">AIRS</fullName>
    </alternativeName>
    <alternativeName>
        <fullName evidence="8 12">Phosphoribosyl-aminoimidazole synthetase</fullName>
    </alternativeName>
</protein>
<evidence type="ECO:0000313" key="16">
    <source>
        <dbReference type="Proteomes" id="UP001596158"/>
    </source>
</evidence>
<evidence type="ECO:0000256" key="7">
    <source>
        <dbReference type="ARBA" id="ARBA00022840"/>
    </source>
</evidence>
<dbReference type="SUPFAM" id="SSF56042">
    <property type="entry name" value="PurM C-terminal domain-like"/>
    <property type="match status" value="1"/>
</dbReference>
<comment type="similarity">
    <text evidence="2 12">Belongs to the AIR synthase family.</text>
</comment>
<dbReference type="InterPro" id="IPR004733">
    <property type="entry name" value="PurM_cligase"/>
</dbReference>
<keyword evidence="7 12" id="KW-0067">ATP-binding</keyword>
<evidence type="ECO:0000256" key="6">
    <source>
        <dbReference type="ARBA" id="ARBA00022741"/>
    </source>
</evidence>
<keyword evidence="12" id="KW-0963">Cytoplasm</keyword>
<dbReference type="PANTHER" id="PTHR10520">
    <property type="entry name" value="TRIFUNCTIONAL PURINE BIOSYNTHETIC PROTEIN ADENOSINE-3-RELATED"/>
    <property type="match status" value="1"/>
</dbReference>